<keyword evidence="1" id="KW-1133">Transmembrane helix</keyword>
<dbReference type="InterPro" id="IPR021215">
    <property type="entry name" value="DUF2752"/>
</dbReference>
<feature type="transmembrane region" description="Helical" evidence="1">
    <location>
        <begin position="7"/>
        <end position="23"/>
    </location>
</feature>
<name>A0A7L5E059_9SPHI</name>
<proteinExistence type="predicted"/>
<feature type="transmembrane region" description="Helical" evidence="1">
    <location>
        <begin position="99"/>
        <end position="119"/>
    </location>
</feature>
<evidence type="ECO:0000313" key="2">
    <source>
        <dbReference type="EMBL" id="QJD96752.1"/>
    </source>
</evidence>
<dbReference type="Pfam" id="PF10825">
    <property type="entry name" value="DUF2752"/>
    <property type="match status" value="1"/>
</dbReference>
<protein>
    <submittedName>
        <fullName evidence="2">DUF2752 domain-containing protein</fullName>
    </submittedName>
</protein>
<sequence length="129" mass="14977">MKSKKLYFAVPVLGMLLYVYYRFNPAKYSFFPKCPFHYLTGLDCPGCGSQRAVNCLLHLDIIGALHQNLLLVMSLPFLAIHFGYRLAGFIKQKDYRWSVIYHPATPIITGIIAVTFWIIRNLPYYPFKH</sequence>
<feature type="transmembrane region" description="Helical" evidence="1">
    <location>
        <begin position="69"/>
        <end position="87"/>
    </location>
</feature>
<reference evidence="2 3" key="1">
    <citation type="submission" date="2020-04" db="EMBL/GenBank/DDBJ databases">
        <title>Genome sequencing of novel species.</title>
        <authorList>
            <person name="Heo J."/>
            <person name="Kim S.-J."/>
            <person name="Kim J.-S."/>
            <person name="Hong S.-B."/>
            <person name="Kwon S.-W."/>
        </authorList>
    </citation>
    <scope>NUCLEOTIDE SEQUENCE [LARGE SCALE GENOMIC DNA]</scope>
    <source>
        <strain evidence="2 3">F39-2</strain>
    </source>
</reference>
<dbReference type="RefSeq" id="WP_169608335.1">
    <property type="nucleotide sequence ID" value="NZ_CP051682.1"/>
</dbReference>
<dbReference type="Proteomes" id="UP000503278">
    <property type="component" value="Chromosome"/>
</dbReference>
<dbReference type="AlphaFoldDB" id="A0A7L5E059"/>
<keyword evidence="1" id="KW-0472">Membrane</keyword>
<dbReference type="KEGG" id="mrob:HH214_13160"/>
<evidence type="ECO:0000256" key="1">
    <source>
        <dbReference type="SAM" id="Phobius"/>
    </source>
</evidence>
<keyword evidence="1" id="KW-0812">Transmembrane</keyword>
<accession>A0A7L5E059</accession>
<organism evidence="2 3">
    <name type="scientific">Mucilaginibacter robiniae</name>
    <dbReference type="NCBI Taxonomy" id="2728022"/>
    <lineage>
        <taxon>Bacteria</taxon>
        <taxon>Pseudomonadati</taxon>
        <taxon>Bacteroidota</taxon>
        <taxon>Sphingobacteriia</taxon>
        <taxon>Sphingobacteriales</taxon>
        <taxon>Sphingobacteriaceae</taxon>
        <taxon>Mucilaginibacter</taxon>
    </lineage>
</organism>
<evidence type="ECO:0000313" key="3">
    <source>
        <dbReference type="Proteomes" id="UP000503278"/>
    </source>
</evidence>
<keyword evidence="3" id="KW-1185">Reference proteome</keyword>
<gene>
    <name evidence="2" type="ORF">HH214_13160</name>
</gene>
<dbReference type="EMBL" id="CP051682">
    <property type="protein sequence ID" value="QJD96752.1"/>
    <property type="molecule type" value="Genomic_DNA"/>
</dbReference>